<feature type="chain" id="PRO_5039529071" description="PE family protein" evidence="1">
    <location>
        <begin position="25"/>
        <end position="400"/>
    </location>
</feature>
<gene>
    <name evidence="2" type="ORF">BST25_17080</name>
</gene>
<accession>A0A1X0DFS3</accession>
<name>A0A1X0DFS3_MYCHE</name>
<dbReference type="Proteomes" id="UP000192566">
    <property type="component" value="Unassembled WGS sequence"/>
</dbReference>
<evidence type="ECO:0000313" key="3">
    <source>
        <dbReference type="Proteomes" id="UP000192566"/>
    </source>
</evidence>
<sequence>MVVDLAARPHITAGIALASAAILAAGPMAQHLPGLHAAQQLRQVSVADINLTDAASSMVDLFSGVENELASLASGASAAAVPAAALTDFINPAALPLPLATWVNTFQATGTNLQTTANLIQALPFPTLQQIAANWLSYADLYVKSYQTAANLLVNFYTGTQQAGFWGDLNTAFTYFASGNFYSFGLGGKGVVQSLYNAFFPIARVLPPLENILAIPRYFTQNLANVTDYLTTTGINDTASYLTVTMPGQIEQALGTSLQAASTAWSHGDPVGAISNLLNTPGVVTNAFLNGTNGTSSGLLDTLLNTNVLQALAPGLAKSITAPNAVNIATGGSLQGALQGFVTQLTNGWPSLSNAVSGISTGLTTLLQNVSSKMPSLLASFGATFATNIGLLISNLLKLL</sequence>
<comment type="caution">
    <text evidence="2">The sequence shown here is derived from an EMBL/GenBank/DDBJ whole genome shotgun (WGS) entry which is preliminary data.</text>
</comment>
<reference evidence="2 3" key="1">
    <citation type="submission" date="2017-02" db="EMBL/GenBank/DDBJ databases">
        <title>The new phylogeny of genus Mycobacterium.</title>
        <authorList>
            <person name="Tortoli E."/>
            <person name="Trovato A."/>
            <person name="Cirillo D.M."/>
        </authorList>
    </citation>
    <scope>NUCLEOTIDE SEQUENCE [LARGE SCALE GENOMIC DNA]</scope>
    <source>
        <strain evidence="2 3">DSM 44471</strain>
    </source>
</reference>
<proteinExistence type="predicted"/>
<feature type="signal peptide" evidence="1">
    <location>
        <begin position="1"/>
        <end position="24"/>
    </location>
</feature>
<keyword evidence="1" id="KW-0732">Signal</keyword>
<dbReference type="AlphaFoldDB" id="A0A1X0DFS3"/>
<evidence type="ECO:0000313" key="2">
    <source>
        <dbReference type="EMBL" id="ORA71243.1"/>
    </source>
</evidence>
<dbReference type="EMBL" id="MVHR01000027">
    <property type="protein sequence ID" value="ORA71243.1"/>
    <property type="molecule type" value="Genomic_DNA"/>
</dbReference>
<keyword evidence="3" id="KW-1185">Reference proteome</keyword>
<protein>
    <recommendedName>
        <fullName evidence="4">PE family protein</fullName>
    </recommendedName>
</protein>
<evidence type="ECO:0000256" key="1">
    <source>
        <dbReference type="SAM" id="SignalP"/>
    </source>
</evidence>
<organism evidence="2 3">
    <name type="scientific">Mycobacterium heidelbergense</name>
    <dbReference type="NCBI Taxonomy" id="53376"/>
    <lineage>
        <taxon>Bacteria</taxon>
        <taxon>Bacillati</taxon>
        <taxon>Actinomycetota</taxon>
        <taxon>Actinomycetes</taxon>
        <taxon>Mycobacteriales</taxon>
        <taxon>Mycobacteriaceae</taxon>
        <taxon>Mycobacterium</taxon>
        <taxon>Mycobacterium simiae complex</taxon>
    </lineage>
</organism>
<evidence type="ECO:0008006" key="4">
    <source>
        <dbReference type="Google" id="ProtNLM"/>
    </source>
</evidence>